<comment type="caution">
    <text evidence="2">The sequence shown here is derived from an EMBL/GenBank/DDBJ whole genome shotgun (WGS) entry which is preliminary data.</text>
</comment>
<dbReference type="AlphaFoldDB" id="A0A2P4PY70"/>
<feature type="compositionally biased region" description="Basic and acidic residues" evidence="1">
    <location>
        <begin position="301"/>
        <end position="319"/>
    </location>
</feature>
<evidence type="ECO:0000313" key="2">
    <source>
        <dbReference type="EMBL" id="POG70333.1"/>
    </source>
</evidence>
<proteinExistence type="predicted"/>
<gene>
    <name evidence="2" type="ORF">GLOIN_2v1616667</name>
</gene>
<dbReference type="EMBL" id="AUPC02000122">
    <property type="protein sequence ID" value="POG70333.1"/>
    <property type="molecule type" value="Genomic_DNA"/>
</dbReference>
<organism evidence="2 3">
    <name type="scientific">Rhizophagus irregularis (strain DAOM 181602 / DAOM 197198 / MUCL 43194)</name>
    <name type="common">Arbuscular mycorrhizal fungus</name>
    <name type="synonym">Glomus intraradices</name>
    <dbReference type="NCBI Taxonomy" id="747089"/>
    <lineage>
        <taxon>Eukaryota</taxon>
        <taxon>Fungi</taxon>
        <taxon>Fungi incertae sedis</taxon>
        <taxon>Mucoromycota</taxon>
        <taxon>Glomeromycotina</taxon>
        <taxon>Glomeromycetes</taxon>
        <taxon>Glomerales</taxon>
        <taxon>Glomeraceae</taxon>
        <taxon>Rhizophagus</taxon>
    </lineage>
</organism>
<reference evidence="2 3" key="2">
    <citation type="journal article" date="2018" name="New Phytol.">
        <title>High intraspecific genome diversity in the model arbuscular mycorrhizal symbiont Rhizophagus irregularis.</title>
        <authorList>
            <person name="Chen E.C.H."/>
            <person name="Morin E."/>
            <person name="Beaudet D."/>
            <person name="Noel J."/>
            <person name="Yildirir G."/>
            <person name="Ndikumana S."/>
            <person name="Charron P."/>
            <person name="St-Onge C."/>
            <person name="Giorgi J."/>
            <person name="Kruger M."/>
            <person name="Marton T."/>
            <person name="Ropars J."/>
            <person name="Grigoriev I.V."/>
            <person name="Hainaut M."/>
            <person name="Henrissat B."/>
            <person name="Roux C."/>
            <person name="Martin F."/>
            <person name="Corradi N."/>
        </authorList>
    </citation>
    <scope>NUCLEOTIDE SEQUENCE [LARGE SCALE GENOMIC DNA]</scope>
    <source>
        <strain evidence="2 3">DAOM 197198</strain>
    </source>
</reference>
<accession>A0A2P4PY70</accession>
<name>A0A2P4PY70_RHIID</name>
<feature type="region of interest" description="Disordered" evidence="1">
    <location>
        <begin position="300"/>
        <end position="319"/>
    </location>
</feature>
<sequence length="344" mass="38202">MEFYNTNITKFGSIFFHIQVTIKPKTEHSNTSMTSRFALANAARKDDKRRMDDFSRDDESLIGGAAMNSMTNNILQNKSSIEINRNEAYKRLNSRRSLTRSSSQILSPINFGENSNIEEGNSIYPSFLTPKNDYYSRNSIKRPVFIFSDEQTSDEIDLNSTVFNNVNNGKRISGENTGIKRISKSSSSIRISVGTNTSINGNDSSSNLGVRRISGHIKHQKSFESSMGLIAEENSDGSHRTIMTKRNHSSASVSREASDATSTTIVTTSTTYTSSITVSTTTTVISPIAAAAAKASWNKPDINDHLSADERKGFSDSMEKREWLTKRPVSPLLRRKTLSKLPNL</sequence>
<evidence type="ECO:0000313" key="3">
    <source>
        <dbReference type="Proteomes" id="UP000018888"/>
    </source>
</evidence>
<dbReference type="VEuPathDB" id="FungiDB:RhiirFUN_018534"/>
<dbReference type="Proteomes" id="UP000018888">
    <property type="component" value="Unassembled WGS sequence"/>
</dbReference>
<evidence type="ECO:0000256" key="1">
    <source>
        <dbReference type="SAM" id="MobiDB-lite"/>
    </source>
</evidence>
<keyword evidence="3" id="KW-1185">Reference proteome</keyword>
<protein>
    <submittedName>
        <fullName evidence="2">Uncharacterized protein</fullName>
    </submittedName>
</protein>
<reference evidence="2 3" key="1">
    <citation type="journal article" date="2013" name="Proc. Natl. Acad. Sci. U.S.A.">
        <title>Genome of an arbuscular mycorrhizal fungus provides insight into the oldest plant symbiosis.</title>
        <authorList>
            <person name="Tisserant E."/>
            <person name="Malbreil M."/>
            <person name="Kuo A."/>
            <person name="Kohler A."/>
            <person name="Symeonidi A."/>
            <person name="Balestrini R."/>
            <person name="Charron P."/>
            <person name="Duensing N."/>
            <person name="Frei Dit Frey N."/>
            <person name="Gianinazzi-Pearson V."/>
            <person name="Gilbert L.B."/>
            <person name="Handa Y."/>
            <person name="Herr J.R."/>
            <person name="Hijri M."/>
            <person name="Koul R."/>
            <person name="Kawaguchi M."/>
            <person name="Krajinski F."/>
            <person name="Lammers P.J."/>
            <person name="Masclaux F.G."/>
            <person name="Murat C."/>
            <person name="Morin E."/>
            <person name="Ndikumana S."/>
            <person name="Pagni M."/>
            <person name="Petitpierre D."/>
            <person name="Requena N."/>
            <person name="Rosikiewicz P."/>
            <person name="Riley R."/>
            <person name="Saito K."/>
            <person name="San Clemente H."/>
            <person name="Shapiro H."/>
            <person name="van Tuinen D."/>
            <person name="Becard G."/>
            <person name="Bonfante P."/>
            <person name="Paszkowski U."/>
            <person name="Shachar-Hill Y.Y."/>
            <person name="Tuskan G.A."/>
            <person name="Young P.W."/>
            <person name="Sanders I.R."/>
            <person name="Henrissat B."/>
            <person name="Rensing S.A."/>
            <person name="Grigoriev I.V."/>
            <person name="Corradi N."/>
            <person name="Roux C."/>
            <person name="Martin F."/>
        </authorList>
    </citation>
    <scope>NUCLEOTIDE SEQUENCE [LARGE SCALE GENOMIC DNA]</scope>
    <source>
        <strain evidence="2 3">DAOM 197198</strain>
    </source>
</reference>